<gene>
    <name evidence="8" type="ORF">SAMN04487884_1236</name>
</gene>
<feature type="transmembrane region" description="Helical" evidence="6">
    <location>
        <begin position="14"/>
        <end position="35"/>
    </location>
</feature>
<dbReference type="Proteomes" id="UP000182584">
    <property type="component" value="Unassembled WGS sequence"/>
</dbReference>
<protein>
    <submittedName>
        <fullName evidence="8">Predicted arabinose efflux permease, MFS family</fullName>
    </submittedName>
</protein>
<dbReference type="InterPro" id="IPR011701">
    <property type="entry name" value="MFS"/>
</dbReference>
<proteinExistence type="predicted"/>
<keyword evidence="4 6" id="KW-1133">Transmembrane helix</keyword>
<evidence type="ECO:0000259" key="7">
    <source>
        <dbReference type="PROSITE" id="PS50850"/>
    </source>
</evidence>
<dbReference type="GO" id="GO:0005886">
    <property type="term" value="C:plasma membrane"/>
    <property type="evidence" value="ECO:0007669"/>
    <property type="project" value="UniProtKB-SubCell"/>
</dbReference>
<dbReference type="Pfam" id="PF07690">
    <property type="entry name" value="MFS_1"/>
    <property type="match status" value="1"/>
</dbReference>
<dbReference type="PANTHER" id="PTHR23531:SF1">
    <property type="entry name" value="QUINOLENE RESISTANCE PROTEIN NORA"/>
    <property type="match status" value="1"/>
</dbReference>
<dbReference type="CDD" id="cd17489">
    <property type="entry name" value="MFS_YfcJ_like"/>
    <property type="match status" value="1"/>
</dbReference>
<feature type="transmembrane region" description="Helical" evidence="6">
    <location>
        <begin position="173"/>
        <end position="196"/>
    </location>
</feature>
<dbReference type="PROSITE" id="PS50850">
    <property type="entry name" value="MFS"/>
    <property type="match status" value="1"/>
</dbReference>
<evidence type="ECO:0000313" key="9">
    <source>
        <dbReference type="Proteomes" id="UP000182584"/>
    </source>
</evidence>
<feature type="transmembrane region" description="Helical" evidence="6">
    <location>
        <begin position="79"/>
        <end position="99"/>
    </location>
</feature>
<feature type="transmembrane region" description="Helical" evidence="6">
    <location>
        <begin position="306"/>
        <end position="324"/>
    </location>
</feature>
<dbReference type="RefSeq" id="WP_074757625.1">
    <property type="nucleotide sequence ID" value="NZ_FOGJ01000023.1"/>
</dbReference>
<evidence type="ECO:0000256" key="6">
    <source>
        <dbReference type="SAM" id="Phobius"/>
    </source>
</evidence>
<evidence type="ECO:0000256" key="4">
    <source>
        <dbReference type="ARBA" id="ARBA00022989"/>
    </source>
</evidence>
<dbReference type="AlphaFoldDB" id="A0A1H9VFA1"/>
<feature type="transmembrane region" description="Helical" evidence="6">
    <location>
        <begin position="255"/>
        <end position="274"/>
    </location>
</feature>
<evidence type="ECO:0000256" key="5">
    <source>
        <dbReference type="ARBA" id="ARBA00023136"/>
    </source>
</evidence>
<feature type="transmembrane region" description="Helical" evidence="6">
    <location>
        <begin position="217"/>
        <end position="235"/>
    </location>
</feature>
<dbReference type="SUPFAM" id="SSF103473">
    <property type="entry name" value="MFS general substrate transporter"/>
    <property type="match status" value="1"/>
</dbReference>
<feature type="transmembrane region" description="Helical" evidence="6">
    <location>
        <begin position="345"/>
        <end position="365"/>
    </location>
</feature>
<dbReference type="GO" id="GO:0022857">
    <property type="term" value="F:transmembrane transporter activity"/>
    <property type="evidence" value="ECO:0007669"/>
    <property type="project" value="InterPro"/>
</dbReference>
<dbReference type="InterPro" id="IPR036259">
    <property type="entry name" value="MFS_trans_sf"/>
</dbReference>
<feature type="transmembrane region" description="Helical" evidence="6">
    <location>
        <begin position="47"/>
        <end position="67"/>
    </location>
</feature>
<dbReference type="Gene3D" id="1.20.1250.20">
    <property type="entry name" value="MFS general substrate transporter like domains"/>
    <property type="match status" value="2"/>
</dbReference>
<dbReference type="InterPro" id="IPR020846">
    <property type="entry name" value="MFS_dom"/>
</dbReference>
<accession>A0A1H9VFA1</accession>
<keyword evidence="2" id="KW-0813">Transport</keyword>
<organism evidence="8 9">
    <name type="scientific">Butyrivibrio fibrisolvens</name>
    <dbReference type="NCBI Taxonomy" id="831"/>
    <lineage>
        <taxon>Bacteria</taxon>
        <taxon>Bacillati</taxon>
        <taxon>Bacillota</taxon>
        <taxon>Clostridia</taxon>
        <taxon>Lachnospirales</taxon>
        <taxon>Lachnospiraceae</taxon>
        <taxon>Butyrivibrio</taxon>
    </lineage>
</organism>
<dbReference type="PANTHER" id="PTHR23531">
    <property type="entry name" value="QUINOLENE RESISTANCE PROTEIN NORA"/>
    <property type="match status" value="1"/>
</dbReference>
<feature type="domain" description="Major facilitator superfamily (MFS) profile" evidence="7">
    <location>
        <begin position="177"/>
        <end position="402"/>
    </location>
</feature>
<evidence type="ECO:0000256" key="3">
    <source>
        <dbReference type="ARBA" id="ARBA00022692"/>
    </source>
</evidence>
<feature type="transmembrane region" description="Helical" evidence="6">
    <location>
        <begin position="281"/>
        <end position="300"/>
    </location>
</feature>
<reference evidence="8 9" key="1">
    <citation type="submission" date="2016-10" db="EMBL/GenBank/DDBJ databases">
        <authorList>
            <person name="de Groot N.N."/>
        </authorList>
    </citation>
    <scope>NUCLEOTIDE SEQUENCE [LARGE SCALE GENOMIC DNA]</scope>
    <source>
        <strain evidence="8 9">AR40</strain>
    </source>
</reference>
<sequence length="402" mass="42952">MSNKKTRKLWTRDFTLIIVINFLVFMNHIMILNTFPMFLETLGMDEGVAGGCAFAFSAVAVVLRPFIGWLLNNGRRKSILIIGITGMFLMPLGYMTSGIMAGMGYAAVSAVVLAIVCRMLQGAALAFSNTTTATIASDALPQSRFAEGMGYFGMATALATSIAPALSLKLMSVSFSLMFIVSSAFMVVAFMLYLFMNTSAKKPEAPVSLTLRGLIDSDAVPASVICLVFLLTWGALENFLSKFAAENNLPSGGTFFLITAVMLIVVRFTLGSLADKMGEGIFVYSCNAAMLIAFLLLAVAPCRTTFYIAAILAGYAFGGIEPALQSMAVHIAPPERRGSANSTFLCAYDIGLGGGGGIAGVLISRLGYSKMFLIVAMATVASILLYFFWGSRHPSSLKYKRG</sequence>
<evidence type="ECO:0000256" key="2">
    <source>
        <dbReference type="ARBA" id="ARBA00022448"/>
    </source>
</evidence>
<comment type="subcellular location">
    <subcellularLocation>
        <location evidence="1">Cell membrane</location>
        <topology evidence="1">Multi-pass membrane protein</topology>
    </subcellularLocation>
</comment>
<feature type="transmembrane region" description="Helical" evidence="6">
    <location>
        <begin position="371"/>
        <end position="389"/>
    </location>
</feature>
<dbReference type="InterPro" id="IPR052714">
    <property type="entry name" value="MFS_Exporter"/>
</dbReference>
<keyword evidence="5 6" id="KW-0472">Membrane</keyword>
<feature type="transmembrane region" description="Helical" evidence="6">
    <location>
        <begin position="105"/>
        <end position="127"/>
    </location>
</feature>
<dbReference type="OrthoDB" id="9814001at2"/>
<keyword evidence="3 6" id="KW-0812">Transmembrane</keyword>
<evidence type="ECO:0000313" key="8">
    <source>
        <dbReference type="EMBL" id="SES20456.1"/>
    </source>
</evidence>
<dbReference type="EMBL" id="FOGJ01000023">
    <property type="protein sequence ID" value="SES20456.1"/>
    <property type="molecule type" value="Genomic_DNA"/>
</dbReference>
<evidence type="ECO:0000256" key="1">
    <source>
        <dbReference type="ARBA" id="ARBA00004651"/>
    </source>
</evidence>
<name>A0A1H9VFA1_BUTFI</name>